<dbReference type="PANTHER" id="PTHR46401:SF2">
    <property type="entry name" value="GLYCOSYLTRANSFERASE WBBK-RELATED"/>
    <property type="match status" value="1"/>
</dbReference>
<organism evidence="4 5">
    <name type="scientific">Agrobacterium burrii</name>
    <dbReference type="NCBI Taxonomy" id="2815339"/>
    <lineage>
        <taxon>Bacteria</taxon>
        <taxon>Pseudomonadati</taxon>
        <taxon>Pseudomonadota</taxon>
        <taxon>Alphaproteobacteria</taxon>
        <taxon>Hyphomicrobiales</taxon>
        <taxon>Rhizobiaceae</taxon>
        <taxon>Rhizobium/Agrobacterium group</taxon>
        <taxon>Agrobacterium</taxon>
        <taxon>Agrobacterium tumefaciens complex</taxon>
    </lineage>
</organism>
<evidence type="ECO:0000256" key="1">
    <source>
        <dbReference type="ARBA" id="ARBA00022679"/>
    </source>
</evidence>
<gene>
    <name evidence="4" type="ORF">JZX89_25095</name>
</gene>
<dbReference type="RefSeq" id="WP_207135687.1">
    <property type="nucleotide sequence ID" value="NZ_JAFLNA010000017.1"/>
</dbReference>
<evidence type="ECO:0000259" key="3">
    <source>
        <dbReference type="Pfam" id="PF13439"/>
    </source>
</evidence>
<name>A0ABS3EPV1_9HYPH</name>
<keyword evidence="1" id="KW-0808">Transferase</keyword>
<comment type="caution">
    <text evidence="4">The sequence shown here is derived from an EMBL/GenBank/DDBJ whole genome shotgun (WGS) entry which is preliminary data.</text>
</comment>
<dbReference type="PANTHER" id="PTHR46401">
    <property type="entry name" value="GLYCOSYLTRANSFERASE WBBK-RELATED"/>
    <property type="match status" value="1"/>
</dbReference>
<feature type="domain" description="Glycosyl transferase family 1" evidence="2">
    <location>
        <begin position="249"/>
        <end position="388"/>
    </location>
</feature>
<dbReference type="Proteomes" id="UP000664699">
    <property type="component" value="Unassembled WGS sequence"/>
</dbReference>
<evidence type="ECO:0000313" key="5">
    <source>
        <dbReference type="Proteomes" id="UP000664699"/>
    </source>
</evidence>
<proteinExistence type="predicted"/>
<evidence type="ECO:0000259" key="2">
    <source>
        <dbReference type="Pfam" id="PF00534"/>
    </source>
</evidence>
<dbReference type="Pfam" id="PF00534">
    <property type="entry name" value="Glycos_transf_1"/>
    <property type="match status" value="1"/>
</dbReference>
<dbReference type="SUPFAM" id="SSF53756">
    <property type="entry name" value="UDP-Glycosyltransferase/glycogen phosphorylase"/>
    <property type="match status" value="1"/>
</dbReference>
<keyword evidence="5" id="KW-1185">Reference proteome</keyword>
<sequence>MALDLLNHEDELKIAKELNSLLASKYAQEVVNRVAKDVMSTQLNGDRVGDGKVKNDRGGFRATLRSLNPERLIRRALRKRFSKQGTVSKSREAFDCPEYFPLYVQGLNIQYSTGTLVDRRGVGRVAREILKELIRREALATLTVGSACEKPIHFFPSVHWCPSELPPRSVVMVHDVIPLLFEDIFHKSTVGEWKQRYIHTIRNADLIVTVSESSSDDISRIIGIPKEKIHVVYNGVDVLDWEEDKSVDFLTPDAPYFVCIGSNDYHKNIDVVIKAMGYSNADDYHLVVVGKSPKGFSAELTSSSAGKIHPVGRLTDGQLARVLKRSRGLLFPSLYEGFGLPPLEALMLEVPCICSTRPAMTELLPGVVVFCDPDKPQDWANAMHQLANFPPDMDVRSQVASELRRQFNWARSTDLLLSVLGRLKDVER</sequence>
<dbReference type="EMBL" id="JAFLNA010000017">
    <property type="protein sequence ID" value="MBO0134025.1"/>
    <property type="molecule type" value="Genomic_DNA"/>
</dbReference>
<dbReference type="CDD" id="cd03809">
    <property type="entry name" value="GT4_MtfB-like"/>
    <property type="match status" value="1"/>
</dbReference>
<dbReference type="Pfam" id="PF13439">
    <property type="entry name" value="Glyco_transf_4"/>
    <property type="match status" value="1"/>
</dbReference>
<evidence type="ECO:0000313" key="4">
    <source>
        <dbReference type="EMBL" id="MBO0134025.1"/>
    </source>
</evidence>
<dbReference type="InterPro" id="IPR028098">
    <property type="entry name" value="Glyco_trans_4-like_N"/>
</dbReference>
<feature type="domain" description="Glycosyltransferase subfamily 4-like N-terminal" evidence="3">
    <location>
        <begin position="154"/>
        <end position="238"/>
    </location>
</feature>
<dbReference type="InterPro" id="IPR001296">
    <property type="entry name" value="Glyco_trans_1"/>
</dbReference>
<reference evidence="4 5" key="1">
    <citation type="submission" date="2021-03" db="EMBL/GenBank/DDBJ databases">
        <title>Whole genome sequence of Agrobacterium sp. strain Rnr.</title>
        <authorList>
            <person name="Mafakheri H."/>
            <person name="Taghavi S.M."/>
            <person name="Nemanja K."/>
            <person name="Osdaghi E."/>
        </authorList>
    </citation>
    <scope>NUCLEOTIDE SEQUENCE [LARGE SCALE GENOMIC DNA]</scope>
    <source>
        <strain evidence="4 5">Rnr</strain>
    </source>
</reference>
<protein>
    <submittedName>
        <fullName evidence="4">Glycosyltransferase family 4 protein</fullName>
    </submittedName>
</protein>
<accession>A0ABS3EPV1</accession>
<dbReference type="Gene3D" id="3.40.50.2000">
    <property type="entry name" value="Glycogen Phosphorylase B"/>
    <property type="match status" value="2"/>
</dbReference>